<proteinExistence type="predicted"/>
<keyword evidence="1" id="KW-1133">Transmembrane helix</keyword>
<evidence type="ECO:0000313" key="2">
    <source>
        <dbReference type="EMBL" id="VYU44168.1"/>
    </source>
</evidence>
<dbReference type="EMBL" id="CACRUX010000088">
    <property type="protein sequence ID" value="VYU44168.1"/>
    <property type="molecule type" value="Genomic_DNA"/>
</dbReference>
<accession>A0A6N3EW07</accession>
<keyword evidence="1" id="KW-0472">Membrane</keyword>
<protein>
    <submittedName>
        <fullName evidence="2">Uncharacterized protein</fullName>
    </submittedName>
</protein>
<keyword evidence="1" id="KW-0812">Transmembrane</keyword>
<dbReference type="AlphaFoldDB" id="A0A6N3EW07"/>
<reference evidence="2" key="1">
    <citation type="submission" date="2019-11" db="EMBL/GenBank/DDBJ databases">
        <authorList>
            <person name="Feng L."/>
        </authorList>
    </citation>
    <scope>NUCLEOTIDE SEQUENCE</scope>
    <source>
        <strain evidence="2">VrattiLFYP33</strain>
    </source>
</reference>
<organism evidence="2">
    <name type="scientific">Veillonella ratti</name>
    <dbReference type="NCBI Taxonomy" id="103892"/>
    <lineage>
        <taxon>Bacteria</taxon>
        <taxon>Bacillati</taxon>
        <taxon>Bacillota</taxon>
        <taxon>Negativicutes</taxon>
        <taxon>Veillonellales</taxon>
        <taxon>Veillonellaceae</taxon>
        <taxon>Veillonella</taxon>
    </lineage>
</organism>
<evidence type="ECO:0000256" key="1">
    <source>
        <dbReference type="SAM" id="Phobius"/>
    </source>
</evidence>
<feature type="transmembrane region" description="Helical" evidence="1">
    <location>
        <begin position="52"/>
        <end position="76"/>
    </location>
</feature>
<feature type="transmembrane region" description="Helical" evidence="1">
    <location>
        <begin position="21"/>
        <end position="40"/>
    </location>
</feature>
<sequence>MDLKEWLKKMCQLLETWIPRLVLFICLCGFLYGNIAGIINNGNYTFDKLFNAIYLLGSLALYLFLKECIVWCKAIIKFFKNIFNYMSSNLN</sequence>
<name>A0A6N3EW07_9FIRM</name>
<gene>
    <name evidence="2" type="ORF">VRLFYP33_02057</name>
</gene>